<dbReference type="OrthoDB" id="1922150at2759"/>
<evidence type="ECO:0000259" key="2">
    <source>
        <dbReference type="Pfam" id="PF25821"/>
    </source>
</evidence>
<feature type="domain" description="DUF7950" evidence="2">
    <location>
        <begin position="239"/>
        <end position="361"/>
    </location>
</feature>
<evidence type="ECO:0000256" key="1">
    <source>
        <dbReference type="SAM" id="MobiDB-lite"/>
    </source>
</evidence>
<proteinExistence type="predicted"/>
<dbReference type="PANTHER" id="PTHR33595">
    <property type="entry name" value="VON WILLEBRAND FACTOR A DOMAIN PROTEIN"/>
    <property type="match status" value="1"/>
</dbReference>
<evidence type="ECO:0000313" key="4">
    <source>
        <dbReference type="Proteomes" id="UP000631114"/>
    </source>
</evidence>
<dbReference type="AlphaFoldDB" id="A0A835MBQ4"/>
<gene>
    <name evidence="3" type="ORF">IFM89_016653</name>
</gene>
<feature type="region of interest" description="Disordered" evidence="1">
    <location>
        <begin position="36"/>
        <end position="90"/>
    </location>
</feature>
<dbReference type="EMBL" id="JADFTS010000002">
    <property type="protein sequence ID" value="KAF9621159.1"/>
    <property type="molecule type" value="Genomic_DNA"/>
</dbReference>
<comment type="caution">
    <text evidence="3">The sequence shown here is derived from an EMBL/GenBank/DDBJ whole genome shotgun (WGS) entry which is preliminary data.</text>
</comment>
<name>A0A835MBQ4_9MAGN</name>
<dbReference type="PANTHER" id="PTHR33595:SF3">
    <property type="entry name" value="PAS DOMAIN-CONTAINING PROTEIN"/>
    <property type="match status" value="1"/>
</dbReference>
<keyword evidence="4" id="KW-1185">Reference proteome</keyword>
<organism evidence="3 4">
    <name type="scientific">Coptis chinensis</name>
    <dbReference type="NCBI Taxonomy" id="261450"/>
    <lineage>
        <taxon>Eukaryota</taxon>
        <taxon>Viridiplantae</taxon>
        <taxon>Streptophyta</taxon>
        <taxon>Embryophyta</taxon>
        <taxon>Tracheophyta</taxon>
        <taxon>Spermatophyta</taxon>
        <taxon>Magnoliopsida</taxon>
        <taxon>Ranunculales</taxon>
        <taxon>Ranunculaceae</taxon>
        <taxon>Coptidoideae</taxon>
        <taxon>Coptis</taxon>
    </lineage>
</organism>
<evidence type="ECO:0000313" key="3">
    <source>
        <dbReference type="EMBL" id="KAF9621159.1"/>
    </source>
</evidence>
<feature type="compositionally biased region" description="Polar residues" evidence="1">
    <location>
        <begin position="46"/>
        <end position="61"/>
    </location>
</feature>
<protein>
    <recommendedName>
        <fullName evidence="2">DUF7950 domain-containing protein</fullName>
    </recommendedName>
</protein>
<accession>A0A835MBQ4</accession>
<sequence length="371" mass="40705">MPRGGPFSRTMIMNSVDTCSFSSKTDQILSRYRPIAPKPLVEGPTTPENNQQSPFSRNNSYLLARPSRRKRGKSGYLPAKRTKTSHHPAAFSSPCGVASLAKNTQLSLSLQGFGHGFPQFPLPNSGLGSCLEKSVNLITLPFLPYPSPSVPEVARSVPELHGVNIYSQFHDICDLKLKVETPKEMDLLQNLQATDSASSNSGNGNVITPQAVRPVGSSISVEYIQEGPSLKEPFKCVSKKPEEVEAEIELDYLPAVVSDSSNRIRLANSAYMEMVGQPECLWLDSMATCDAQSKGSGSACKRIGGKVMLDLSKFHMPSDGFACRVRIEWGSNEVKNSINAQCDVVKLSCESKDYVFTWRFHTRECSTNFKA</sequence>
<dbReference type="Pfam" id="PF25821">
    <property type="entry name" value="DUF7950"/>
    <property type="match status" value="1"/>
</dbReference>
<dbReference type="InterPro" id="IPR057710">
    <property type="entry name" value="DUF7950"/>
</dbReference>
<reference evidence="3 4" key="1">
    <citation type="submission" date="2020-10" db="EMBL/GenBank/DDBJ databases">
        <title>The Coptis chinensis genome and diversification of protoberbering-type alkaloids.</title>
        <authorList>
            <person name="Wang B."/>
            <person name="Shu S."/>
            <person name="Song C."/>
            <person name="Liu Y."/>
        </authorList>
    </citation>
    <scope>NUCLEOTIDE SEQUENCE [LARGE SCALE GENOMIC DNA]</scope>
    <source>
        <strain evidence="3">HL-2020</strain>
        <tissue evidence="3">Leaf</tissue>
    </source>
</reference>
<dbReference type="Proteomes" id="UP000631114">
    <property type="component" value="Unassembled WGS sequence"/>
</dbReference>